<name>E4PFN3_MARAH</name>
<dbReference type="Gene3D" id="2.40.50.100">
    <property type="match status" value="1"/>
</dbReference>
<dbReference type="GO" id="GO:0015562">
    <property type="term" value="F:efflux transmembrane transporter activity"/>
    <property type="evidence" value="ECO:0007669"/>
    <property type="project" value="TreeGrafter"/>
</dbReference>
<gene>
    <name evidence="6" type="ordered locus">HP15_1018</name>
</gene>
<reference evidence="7" key="2">
    <citation type="submission" date="2010-02" db="EMBL/GenBank/DDBJ databases">
        <title>Complete genome sequence of Marinobacter adhaerens type strain (HP15).</title>
        <authorList>
            <person name="Gaerdes A.A.M."/>
            <person name="Kaeppel E."/>
            <person name="Shezad A."/>
            <person name="Seebah S."/>
            <person name="Teeling H."/>
            <person name="Yarza P."/>
            <person name="Gloeckner F.O."/>
            <person name="Ullrich M.S."/>
        </authorList>
    </citation>
    <scope>NUCLEOTIDE SEQUENCE [LARGE SCALE GENOMIC DNA]</scope>
    <source>
        <strain evidence="7">DSM 23420 / HP15</strain>
    </source>
</reference>
<dbReference type="Pfam" id="PF25973">
    <property type="entry name" value="BSH_CzcB"/>
    <property type="match status" value="1"/>
</dbReference>
<evidence type="ECO:0000313" key="7">
    <source>
        <dbReference type="Proteomes" id="UP000007077"/>
    </source>
</evidence>
<dbReference type="Pfam" id="PF25954">
    <property type="entry name" value="Beta-barrel_RND_2"/>
    <property type="match status" value="1"/>
</dbReference>
<keyword evidence="3" id="KW-0472">Membrane</keyword>
<organism evidence="6 7">
    <name type="scientific">Marinobacter adhaerens (strain DSM 23420 / HP15)</name>
    <dbReference type="NCBI Taxonomy" id="225937"/>
    <lineage>
        <taxon>Bacteria</taxon>
        <taxon>Pseudomonadati</taxon>
        <taxon>Pseudomonadota</taxon>
        <taxon>Gammaproteobacteria</taxon>
        <taxon>Pseudomonadales</taxon>
        <taxon>Marinobacteraceae</taxon>
        <taxon>Marinobacter</taxon>
    </lineage>
</organism>
<dbReference type="PANTHER" id="PTHR30469:SF29">
    <property type="entry name" value="BLR2860 PROTEIN"/>
    <property type="match status" value="1"/>
</dbReference>
<dbReference type="Gene3D" id="1.10.287.470">
    <property type="entry name" value="Helix hairpin bin"/>
    <property type="match status" value="1"/>
</dbReference>
<dbReference type="SUPFAM" id="SSF111369">
    <property type="entry name" value="HlyD-like secretion proteins"/>
    <property type="match status" value="1"/>
</dbReference>
<dbReference type="KEGG" id="mad:HP15_1018"/>
<keyword evidence="2" id="KW-0175">Coiled coil</keyword>
<accession>E4PFN3</accession>
<evidence type="ECO:0000256" key="2">
    <source>
        <dbReference type="SAM" id="Coils"/>
    </source>
</evidence>
<evidence type="ECO:0000256" key="3">
    <source>
        <dbReference type="SAM" id="Phobius"/>
    </source>
</evidence>
<dbReference type="STRING" id="225937.HP15_1018"/>
<keyword evidence="3" id="KW-1133">Transmembrane helix</keyword>
<feature type="transmembrane region" description="Helical" evidence="3">
    <location>
        <begin position="26"/>
        <end position="44"/>
    </location>
</feature>
<keyword evidence="3" id="KW-0812">Transmembrane</keyword>
<feature type="domain" description="CzcB-like barrel-sandwich hybrid" evidence="5">
    <location>
        <begin position="96"/>
        <end position="219"/>
    </location>
</feature>
<dbReference type="InterPro" id="IPR006143">
    <property type="entry name" value="RND_pump_MFP"/>
</dbReference>
<feature type="domain" description="CusB-like beta-barrel" evidence="4">
    <location>
        <begin position="228"/>
        <end position="297"/>
    </location>
</feature>
<evidence type="ECO:0000313" key="6">
    <source>
        <dbReference type="EMBL" id="ADP96782.1"/>
    </source>
</evidence>
<dbReference type="GO" id="GO:1990281">
    <property type="term" value="C:efflux pump complex"/>
    <property type="evidence" value="ECO:0007669"/>
    <property type="project" value="TreeGrafter"/>
</dbReference>
<dbReference type="InterPro" id="IPR058792">
    <property type="entry name" value="Beta-barrel_RND_2"/>
</dbReference>
<proteinExistence type="inferred from homology"/>
<dbReference type="Gene3D" id="2.40.30.170">
    <property type="match status" value="1"/>
</dbReference>
<evidence type="ECO:0000259" key="4">
    <source>
        <dbReference type="Pfam" id="PF25954"/>
    </source>
</evidence>
<evidence type="ECO:0000256" key="1">
    <source>
        <dbReference type="ARBA" id="ARBA00009477"/>
    </source>
</evidence>
<dbReference type="PANTHER" id="PTHR30469">
    <property type="entry name" value="MULTIDRUG RESISTANCE PROTEIN MDTA"/>
    <property type="match status" value="1"/>
</dbReference>
<protein>
    <submittedName>
        <fullName evidence="6">Efflux transporter, RND family, MFP subunit</fullName>
    </submittedName>
</protein>
<feature type="coiled-coil region" evidence="2">
    <location>
        <begin position="134"/>
        <end position="185"/>
    </location>
</feature>
<dbReference type="NCBIfam" id="TIGR01730">
    <property type="entry name" value="RND_mfp"/>
    <property type="match status" value="1"/>
</dbReference>
<dbReference type="HOGENOM" id="CLU_018816_0_1_6"/>
<evidence type="ECO:0000259" key="5">
    <source>
        <dbReference type="Pfam" id="PF25973"/>
    </source>
</evidence>
<reference evidence="6 7" key="1">
    <citation type="journal article" date="2010" name="Stand. Genomic Sci.">
        <title>Complete genome sequence of Marinobacter adhaerens type strain (HP15), a diatom-interacting marine microorganism.</title>
        <authorList>
            <person name="Gardes A."/>
            <person name="Kaeppel E."/>
            <person name="Shehzad A."/>
            <person name="Seebah S."/>
            <person name="Teeling H."/>
            <person name="Yarza P."/>
            <person name="Glockner F.O."/>
            <person name="Grossart H.P."/>
            <person name="Ullrich M.S."/>
        </authorList>
    </citation>
    <scope>NUCLEOTIDE SEQUENCE [LARGE SCALE GENOMIC DNA]</scope>
    <source>
        <strain evidence="7">DSM 23420 / HP15</strain>
    </source>
</reference>
<dbReference type="eggNOG" id="COG0845">
    <property type="taxonomic scope" value="Bacteria"/>
</dbReference>
<dbReference type="PATRIC" id="fig|225937.3.peg.1021"/>
<sequence length="380" mass="40508">MQPLIAGFFCHPRFRNSEHSMTKAKWGSLGLSLLIVIALVIWMATGEVKVASDEAPERQDSGDDQLTTVQVETLSARLHEPGLMLQGQLEPWSSVMLSAQVPGRVESLAVGLGEQVREGQTLLTIADEGRSAAVLRWQSRVRKLEADLAAARRLRASNLAAESEVLALESELAAANAELTSARQAISHLTPEAPFDGTINRKSVDTGDLVQVGSPLFQLVRVDRLKATAQIPQQSVGDVATGQAVRVDLLDGSRLSGIVTFVASAASPETRSFAVEIAVENPDRKRVAGGSASLRVALPEVKAMFISPAYLSLGDDGRPGVKYVNGENRVEFGEVKLLSVSTDGAWVTGLPDEIRLITRGGGFVSTGEQVVPVDAAEDRG</sequence>
<dbReference type="InterPro" id="IPR058647">
    <property type="entry name" value="BSH_CzcB-like"/>
</dbReference>
<dbReference type="EMBL" id="CP001978">
    <property type="protein sequence ID" value="ADP96782.1"/>
    <property type="molecule type" value="Genomic_DNA"/>
</dbReference>
<dbReference type="Proteomes" id="UP000007077">
    <property type="component" value="Chromosome"/>
</dbReference>
<dbReference type="AlphaFoldDB" id="E4PFN3"/>
<comment type="similarity">
    <text evidence="1">Belongs to the membrane fusion protein (MFP) (TC 8.A.1) family.</text>
</comment>